<proteinExistence type="predicted"/>
<organism evidence="1 2">
    <name type="scientific">Elysia crispata</name>
    <name type="common">lettuce slug</name>
    <dbReference type="NCBI Taxonomy" id="231223"/>
    <lineage>
        <taxon>Eukaryota</taxon>
        <taxon>Metazoa</taxon>
        <taxon>Spiralia</taxon>
        <taxon>Lophotrochozoa</taxon>
        <taxon>Mollusca</taxon>
        <taxon>Gastropoda</taxon>
        <taxon>Heterobranchia</taxon>
        <taxon>Euthyneura</taxon>
        <taxon>Panpulmonata</taxon>
        <taxon>Sacoglossa</taxon>
        <taxon>Placobranchoidea</taxon>
        <taxon>Plakobranchidae</taxon>
        <taxon>Elysia</taxon>
    </lineage>
</organism>
<name>A0AAE1D8P7_9GAST</name>
<dbReference type="Proteomes" id="UP001283361">
    <property type="component" value="Unassembled WGS sequence"/>
</dbReference>
<keyword evidence="2" id="KW-1185">Reference proteome</keyword>
<accession>A0AAE1D8P7</accession>
<dbReference type="EMBL" id="JAWDGP010004972">
    <property type="protein sequence ID" value="KAK3760528.1"/>
    <property type="molecule type" value="Genomic_DNA"/>
</dbReference>
<sequence>MSINSGQESRNRELALCAARGGGSRRYGLLFSGYFRQTQKIYVHFFPKEERRGELSRGLTGLCTREGLDHPAWLMPSRHWGKFELS</sequence>
<comment type="caution">
    <text evidence="1">The sequence shown here is derived from an EMBL/GenBank/DDBJ whole genome shotgun (WGS) entry which is preliminary data.</text>
</comment>
<gene>
    <name evidence="1" type="ORF">RRG08_022813</name>
</gene>
<reference evidence="1" key="1">
    <citation type="journal article" date="2023" name="G3 (Bethesda)">
        <title>A reference genome for the long-term kleptoplast-retaining sea slug Elysia crispata morphotype clarki.</title>
        <authorList>
            <person name="Eastman K.E."/>
            <person name="Pendleton A.L."/>
            <person name="Shaikh M.A."/>
            <person name="Suttiyut T."/>
            <person name="Ogas R."/>
            <person name="Tomko P."/>
            <person name="Gavelis G."/>
            <person name="Widhalm J.R."/>
            <person name="Wisecaver J.H."/>
        </authorList>
    </citation>
    <scope>NUCLEOTIDE SEQUENCE</scope>
    <source>
        <strain evidence="1">ECLA1</strain>
    </source>
</reference>
<evidence type="ECO:0000313" key="1">
    <source>
        <dbReference type="EMBL" id="KAK3760528.1"/>
    </source>
</evidence>
<protein>
    <submittedName>
        <fullName evidence="1">Uncharacterized protein</fullName>
    </submittedName>
</protein>
<dbReference type="AlphaFoldDB" id="A0AAE1D8P7"/>
<evidence type="ECO:0000313" key="2">
    <source>
        <dbReference type="Proteomes" id="UP001283361"/>
    </source>
</evidence>